<keyword evidence="3" id="KW-1185">Reference proteome</keyword>
<name>A0A7I8DRH8_9FIRM</name>
<reference evidence="2 3" key="2">
    <citation type="submission" date="2020-08" db="EMBL/GenBank/DDBJ databases">
        <authorList>
            <person name="Ueki A."/>
            <person name="Tonouchi A."/>
        </authorList>
    </citation>
    <scope>NUCLEOTIDE SEQUENCE [LARGE SCALE GENOMIC DNA]</scope>
    <source>
        <strain evidence="2 3">CTTW</strain>
    </source>
</reference>
<accession>A0A7I8DRH8</accession>
<dbReference type="Proteomes" id="UP000515703">
    <property type="component" value="Chromosome"/>
</dbReference>
<dbReference type="GO" id="GO:0016787">
    <property type="term" value="F:hydrolase activity"/>
    <property type="evidence" value="ECO:0007669"/>
    <property type="project" value="UniProtKB-KW"/>
</dbReference>
<dbReference type="InterPro" id="IPR051262">
    <property type="entry name" value="SMP-30/CGR1_Lactonase"/>
</dbReference>
<evidence type="ECO:0000256" key="1">
    <source>
        <dbReference type="ARBA" id="ARBA00008853"/>
    </source>
</evidence>
<proteinExistence type="inferred from homology"/>
<dbReference type="InterPro" id="IPR011042">
    <property type="entry name" value="6-blade_b-propeller_TolB-like"/>
</dbReference>
<organism evidence="2 3">
    <name type="scientific">Anaerocolumna chitinilytica</name>
    <dbReference type="NCBI Taxonomy" id="1727145"/>
    <lineage>
        <taxon>Bacteria</taxon>
        <taxon>Bacillati</taxon>
        <taxon>Bacillota</taxon>
        <taxon>Clostridia</taxon>
        <taxon>Lachnospirales</taxon>
        <taxon>Lachnospiraceae</taxon>
        <taxon>Anaerocolumna</taxon>
    </lineage>
</organism>
<sequence length="328" mass="36626">MKESRLFSILPDYVCTPDGMEIDRNGNLILSCPNYAEDSMSGCVVRIDKDGCAAKWFDVPVHPETGVARNMGIAFDKEWNIYICDNQGWSEREDLLYKGRILKMKVDEDGNILKSTVVAEHMEHPNGIRIKGNYMYVTQSYLHPVKHPDNKLVSCVYRFGLEEENIQITNTLEDKHILTTFVTENPDCQYGADGIAFDKEGNLYVGNFGDGEIHKISFTEDGQVKEDIIFAKDRENLQSTDGMVFDEAGNLYVADFCANAIAKIDPDGKVERIAQSPDCTGVDGGLDQPGEPIVWNGRIVVSCFDLVTGPDKVNLKHEMPATLVELSL</sequence>
<dbReference type="EMBL" id="AP023368">
    <property type="protein sequence ID" value="BCJ99914.1"/>
    <property type="molecule type" value="Genomic_DNA"/>
</dbReference>
<gene>
    <name evidence="2" type="ORF">bsdcttw_29550</name>
</gene>
<evidence type="ECO:0000313" key="2">
    <source>
        <dbReference type="EMBL" id="BCJ99914.1"/>
    </source>
</evidence>
<dbReference type="AlphaFoldDB" id="A0A7I8DRH8"/>
<dbReference type="PANTHER" id="PTHR47572:SF4">
    <property type="entry name" value="LACTONASE DRP35"/>
    <property type="match status" value="1"/>
</dbReference>
<protein>
    <submittedName>
        <fullName evidence="2">Phage head-tail adapter protein</fullName>
    </submittedName>
</protein>
<dbReference type="KEGG" id="acht:bsdcttw_29550"/>
<reference evidence="2 3" key="1">
    <citation type="submission" date="2020-08" db="EMBL/GenBank/DDBJ databases">
        <title>Draft genome sequencing of an Anaerocolumna strain isolated from anoxic soil subjected to BSD treatment.</title>
        <authorList>
            <person name="Uek A."/>
            <person name="Tonouchi A."/>
        </authorList>
    </citation>
    <scope>NUCLEOTIDE SEQUENCE [LARGE SCALE GENOMIC DNA]</scope>
    <source>
        <strain evidence="2 3">CTTW</strain>
    </source>
</reference>
<dbReference type="RefSeq" id="WP_185255637.1">
    <property type="nucleotide sequence ID" value="NZ_AP023368.1"/>
</dbReference>
<comment type="similarity">
    <text evidence="1">Belongs to the SMP-30/CGR1 family.</text>
</comment>
<dbReference type="SUPFAM" id="SSF63829">
    <property type="entry name" value="Calcium-dependent phosphotriesterase"/>
    <property type="match status" value="1"/>
</dbReference>
<dbReference type="PANTHER" id="PTHR47572">
    <property type="entry name" value="LIPOPROTEIN-RELATED"/>
    <property type="match status" value="1"/>
</dbReference>
<evidence type="ECO:0000313" key="3">
    <source>
        <dbReference type="Proteomes" id="UP000515703"/>
    </source>
</evidence>
<dbReference type="Gene3D" id="2.120.10.30">
    <property type="entry name" value="TolB, C-terminal domain"/>
    <property type="match status" value="2"/>
</dbReference>